<feature type="compositionally biased region" description="Basic and acidic residues" evidence="3">
    <location>
        <begin position="139"/>
        <end position="150"/>
    </location>
</feature>
<accession>A0A9P1GYG0</accession>
<dbReference type="GO" id="GO:0006457">
    <property type="term" value="P:protein folding"/>
    <property type="evidence" value="ECO:0007669"/>
    <property type="project" value="TreeGrafter"/>
</dbReference>
<evidence type="ECO:0000259" key="4">
    <source>
        <dbReference type="Pfam" id="PF18972"/>
    </source>
</evidence>
<dbReference type="GO" id="GO:0051879">
    <property type="term" value="F:Hsp90 protein binding"/>
    <property type="evidence" value="ECO:0007669"/>
    <property type="project" value="InterPro"/>
</dbReference>
<evidence type="ECO:0000256" key="3">
    <source>
        <dbReference type="SAM" id="MobiDB-lite"/>
    </source>
</evidence>
<dbReference type="InterPro" id="IPR044059">
    <property type="entry name" value="Csn1/TTC4_wheel"/>
</dbReference>
<feature type="domain" description="Cns1/TTC4 wheel" evidence="4">
    <location>
        <begin position="285"/>
        <end position="394"/>
    </location>
</feature>
<keyword evidence="1" id="KW-0677">Repeat</keyword>
<keyword evidence="6" id="KW-1185">Reference proteome</keyword>
<dbReference type="CDD" id="cd21381">
    <property type="entry name" value="CTWD_TTC4"/>
    <property type="match status" value="1"/>
</dbReference>
<dbReference type="AlphaFoldDB" id="A0A9P1GYG0"/>
<dbReference type="Pfam" id="PF18972">
    <property type="entry name" value="Wheel"/>
    <property type="match status" value="1"/>
</dbReference>
<dbReference type="EMBL" id="CALLCH030000005">
    <property type="protein sequence ID" value="CAI4212588.1"/>
    <property type="molecule type" value="Genomic_DNA"/>
</dbReference>
<evidence type="ECO:0000313" key="5">
    <source>
        <dbReference type="EMBL" id="CAI4212588.1"/>
    </source>
</evidence>
<dbReference type="GO" id="GO:0005634">
    <property type="term" value="C:nucleus"/>
    <property type="evidence" value="ECO:0007669"/>
    <property type="project" value="TreeGrafter"/>
</dbReference>
<dbReference type="Proteomes" id="UP000838763">
    <property type="component" value="Unassembled WGS sequence"/>
</dbReference>
<dbReference type="GO" id="GO:0030544">
    <property type="term" value="F:Hsp70 protein binding"/>
    <property type="evidence" value="ECO:0007669"/>
    <property type="project" value="TreeGrafter"/>
</dbReference>
<name>A0A9P1GYG0_9PEZI</name>
<evidence type="ECO:0000256" key="2">
    <source>
        <dbReference type="ARBA" id="ARBA00022803"/>
    </source>
</evidence>
<proteinExistence type="predicted"/>
<reference evidence="5" key="1">
    <citation type="submission" date="2022-11" db="EMBL/GenBank/DDBJ databases">
        <authorList>
            <person name="Scott C."/>
            <person name="Bruce N."/>
        </authorList>
    </citation>
    <scope>NUCLEOTIDE SEQUENCE</scope>
</reference>
<dbReference type="PANTHER" id="PTHR46035">
    <property type="entry name" value="TETRATRICOPEPTIDE REPEAT PROTEIN 4"/>
    <property type="match status" value="1"/>
</dbReference>
<evidence type="ECO:0000313" key="6">
    <source>
        <dbReference type="Proteomes" id="UP000838763"/>
    </source>
</evidence>
<comment type="caution">
    <text evidence="5">The sequence shown here is derived from an EMBL/GenBank/DDBJ whole genome shotgun (WGS) entry which is preliminary data.</text>
</comment>
<sequence>MKLTEISDAVEAESIDTKAEETPKPPAPAPAPVPAPASAPTATDSPTNAVNLGPTPPPTRDMSDILQDLNKSPLFMTDIEDNDDMEALKALAYEGTPLENAGEMKEQGNEAFKAKRWDMARDCYGKGINILWYEERRRARGEKPTRRVPAEGEEEEEEDPDAEETVRQQRALLETITTPQPRNVKAYYRSARALLRVDRIEEADDACARGLTVDPANPALLGLAAEIARRAATVLAKKRADEERAAQTQHRATVLAAAIAARGIRMRSTPKPPDMEDARVKLVPDEDDPASHLSFPALLLYPLHLETDFIKEFNETQTLADHLAYVFPLPWDARGEYTALGVECYVETPAGGLLKMGRKLPLLKVLAGGKVEVVDQVVRIFVVPKAGAADWVVKYKEQRAKEMAAAAGKR</sequence>
<keyword evidence="2" id="KW-0802">TPR repeat</keyword>
<protein>
    <recommendedName>
        <fullName evidence="4">Cns1/TTC4 wheel domain-containing protein</fullName>
    </recommendedName>
</protein>
<dbReference type="Gene3D" id="1.25.40.10">
    <property type="entry name" value="Tetratricopeptide repeat domain"/>
    <property type="match status" value="1"/>
</dbReference>
<evidence type="ECO:0000256" key="1">
    <source>
        <dbReference type="ARBA" id="ARBA00022737"/>
    </source>
</evidence>
<gene>
    <name evidence="5" type="ORF">PPNO1_LOCUS2343</name>
</gene>
<feature type="region of interest" description="Disordered" evidence="3">
    <location>
        <begin position="1"/>
        <end position="60"/>
    </location>
</feature>
<feature type="region of interest" description="Disordered" evidence="3">
    <location>
        <begin position="139"/>
        <end position="165"/>
    </location>
</feature>
<feature type="compositionally biased region" description="Acidic residues" evidence="3">
    <location>
        <begin position="151"/>
        <end position="163"/>
    </location>
</feature>
<organism evidence="5 6">
    <name type="scientific">Parascedosporium putredinis</name>
    <dbReference type="NCBI Taxonomy" id="1442378"/>
    <lineage>
        <taxon>Eukaryota</taxon>
        <taxon>Fungi</taxon>
        <taxon>Dikarya</taxon>
        <taxon>Ascomycota</taxon>
        <taxon>Pezizomycotina</taxon>
        <taxon>Sordariomycetes</taxon>
        <taxon>Hypocreomycetidae</taxon>
        <taxon>Microascales</taxon>
        <taxon>Microascaceae</taxon>
        <taxon>Parascedosporium</taxon>
    </lineage>
</organism>
<dbReference type="SUPFAM" id="SSF48452">
    <property type="entry name" value="TPR-like"/>
    <property type="match status" value="1"/>
</dbReference>
<dbReference type="GO" id="GO:0005829">
    <property type="term" value="C:cytosol"/>
    <property type="evidence" value="ECO:0007669"/>
    <property type="project" value="TreeGrafter"/>
</dbReference>
<dbReference type="PANTHER" id="PTHR46035:SF1">
    <property type="entry name" value="TETRATRICOPEPTIDE REPEAT PROTEIN 4"/>
    <property type="match status" value="1"/>
</dbReference>
<feature type="compositionally biased region" description="Pro residues" evidence="3">
    <location>
        <begin position="24"/>
        <end position="37"/>
    </location>
</feature>
<feature type="compositionally biased region" description="Low complexity" evidence="3">
    <location>
        <begin position="38"/>
        <end position="47"/>
    </location>
</feature>
<dbReference type="OrthoDB" id="420195at2759"/>
<dbReference type="InterPro" id="IPR011990">
    <property type="entry name" value="TPR-like_helical_dom_sf"/>
</dbReference>